<gene>
    <name evidence="1" type="ORF">DYY88_08375</name>
</gene>
<organism evidence="1 2">
    <name type="scientific">Leptolyngbya iicbica LK</name>
    <dbReference type="NCBI Taxonomy" id="2294035"/>
    <lineage>
        <taxon>Bacteria</taxon>
        <taxon>Bacillati</taxon>
        <taxon>Cyanobacteriota</taxon>
        <taxon>Cyanophyceae</taxon>
        <taxon>Leptolyngbyales</taxon>
        <taxon>Leptolyngbyaceae</taxon>
        <taxon>Leptolyngbya group</taxon>
        <taxon>Leptolyngbya</taxon>
        <taxon>Leptolyngbya iicbica</taxon>
    </lineage>
</organism>
<reference evidence="1 2" key="1">
    <citation type="submission" date="2018-11" db="EMBL/GenBank/DDBJ databases">
        <title>Whole genome sequencing of an environmental sample.</title>
        <authorList>
            <person name="Sarangi A.N."/>
            <person name="Singh D."/>
            <person name="Tripathy S."/>
        </authorList>
    </citation>
    <scope>NUCLEOTIDE SEQUENCE [LARGE SCALE GENOMIC DNA]</scope>
    <source>
        <strain evidence="1 2">Lakshadweep</strain>
    </source>
</reference>
<dbReference type="AlphaFoldDB" id="A0A4Q7EBA8"/>
<accession>A0A4Q7EBA8</accession>
<comment type="caution">
    <text evidence="1">The sequence shown here is derived from an EMBL/GenBank/DDBJ whole genome shotgun (WGS) entry which is preliminary data.</text>
</comment>
<dbReference type="OrthoDB" id="532822at2"/>
<sequence>MVSGAFEDTCALTNLVDQLLAARKITQQQYQNLSQLVLADGSVDEEELRQINRLFDAIQNGRIKVID</sequence>
<dbReference type="Proteomes" id="UP000292459">
    <property type="component" value="Unassembled WGS sequence"/>
</dbReference>
<keyword evidence="2" id="KW-1185">Reference proteome</keyword>
<dbReference type="EMBL" id="QVFV01000002">
    <property type="protein sequence ID" value="RZM79823.1"/>
    <property type="molecule type" value="Genomic_DNA"/>
</dbReference>
<proteinExistence type="predicted"/>
<name>A0A4Q7EBA8_9CYAN</name>
<evidence type="ECO:0000313" key="2">
    <source>
        <dbReference type="Proteomes" id="UP000292459"/>
    </source>
</evidence>
<protein>
    <submittedName>
        <fullName evidence="1">Uncharacterized protein</fullName>
    </submittedName>
</protein>
<evidence type="ECO:0000313" key="1">
    <source>
        <dbReference type="EMBL" id="RZM79823.1"/>
    </source>
</evidence>